<accession>A0A0E9S534</accession>
<reference evidence="1" key="2">
    <citation type="journal article" date="2015" name="Fish Shellfish Immunol.">
        <title>Early steps in the European eel (Anguilla anguilla)-Vibrio vulnificus interaction in the gills: Role of the RtxA13 toxin.</title>
        <authorList>
            <person name="Callol A."/>
            <person name="Pajuelo D."/>
            <person name="Ebbesson L."/>
            <person name="Teles M."/>
            <person name="MacKenzie S."/>
            <person name="Amaro C."/>
        </authorList>
    </citation>
    <scope>NUCLEOTIDE SEQUENCE</scope>
</reference>
<name>A0A0E9S534_ANGAN</name>
<organism evidence="1">
    <name type="scientific">Anguilla anguilla</name>
    <name type="common">European freshwater eel</name>
    <name type="synonym">Muraena anguilla</name>
    <dbReference type="NCBI Taxonomy" id="7936"/>
    <lineage>
        <taxon>Eukaryota</taxon>
        <taxon>Metazoa</taxon>
        <taxon>Chordata</taxon>
        <taxon>Craniata</taxon>
        <taxon>Vertebrata</taxon>
        <taxon>Euteleostomi</taxon>
        <taxon>Actinopterygii</taxon>
        <taxon>Neopterygii</taxon>
        <taxon>Teleostei</taxon>
        <taxon>Anguilliformes</taxon>
        <taxon>Anguillidae</taxon>
        <taxon>Anguilla</taxon>
    </lineage>
</organism>
<reference evidence="1" key="1">
    <citation type="submission" date="2014-11" db="EMBL/GenBank/DDBJ databases">
        <authorList>
            <person name="Amaro Gonzalez C."/>
        </authorList>
    </citation>
    <scope>NUCLEOTIDE SEQUENCE</scope>
</reference>
<dbReference type="AlphaFoldDB" id="A0A0E9S534"/>
<evidence type="ECO:0000313" key="1">
    <source>
        <dbReference type="EMBL" id="JAH35755.1"/>
    </source>
</evidence>
<proteinExistence type="predicted"/>
<protein>
    <submittedName>
        <fullName evidence="1">Uncharacterized protein</fullName>
    </submittedName>
</protein>
<dbReference type="EMBL" id="GBXM01072822">
    <property type="protein sequence ID" value="JAH35755.1"/>
    <property type="molecule type" value="Transcribed_RNA"/>
</dbReference>
<sequence>MRLHSLPGQKETYLCLCHVTEEAWWWHKG</sequence>